<gene>
    <name evidence="3" type="ORF">FSB_LOCUS56505</name>
</gene>
<evidence type="ECO:0000313" key="3">
    <source>
        <dbReference type="EMBL" id="SPD28623.1"/>
    </source>
</evidence>
<feature type="transmembrane region" description="Helical" evidence="2">
    <location>
        <begin position="215"/>
        <end position="236"/>
    </location>
</feature>
<feature type="region of interest" description="Disordered" evidence="1">
    <location>
        <begin position="76"/>
        <end position="106"/>
    </location>
</feature>
<evidence type="ECO:0000256" key="2">
    <source>
        <dbReference type="SAM" id="Phobius"/>
    </source>
</evidence>
<dbReference type="EMBL" id="OIVN01006238">
    <property type="protein sequence ID" value="SPD28623.1"/>
    <property type="molecule type" value="Genomic_DNA"/>
</dbReference>
<reference evidence="3" key="1">
    <citation type="submission" date="2018-02" db="EMBL/GenBank/DDBJ databases">
        <authorList>
            <person name="Cohen D.B."/>
            <person name="Kent A.D."/>
        </authorList>
    </citation>
    <scope>NUCLEOTIDE SEQUENCE</scope>
</reference>
<feature type="compositionally biased region" description="Gly residues" evidence="1">
    <location>
        <begin position="154"/>
        <end position="182"/>
    </location>
</feature>
<feature type="region of interest" description="Disordered" evidence="1">
    <location>
        <begin position="121"/>
        <end position="204"/>
    </location>
</feature>
<sequence>MKKNGRDQIDSPPPLAVASVKTRKAEIEIDRQETRKGRERVRKKSSPEMSSPPCRCRDAVAGMPCCPLPWSRSRLVANDSCESRGGGSSRRRRDGSTAGGRDGGAIPYFDWDCAPTPVGFGVSQANDSVEGRGESSGRQEGGSGAASVDQGRDGSAGGGGGGDEGGGQGIGGSIDGGGGHGEGNGDEGGDEGRGSRGFNVEDGRNSRRTMDISKIAEIFIAVIALSTAAVIALHYFSGLSSGNRDLLVCVFVTNLVGFVCCMAAIWQSRTRASGILGRIGSAATSSCPILFG</sequence>
<feature type="region of interest" description="Disordered" evidence="1">
    <location>
        <begin position="1"/>
        <end position="54"/>
    </location>
</feature>
<name>A0A2N9IWU2_FAGSY</name>
<feature type="transmembrane region" description="Helical" evidence="2">
    <location>
        <begin position="248"/>
        <end position="266"/>
    </location>
</feature>
<feature type="compositionally biased region" description="Basic and acidic residues" evidence="1">
    <location>
        <begin position="23"/>
        <end position="36"/>
    </location>
</feature>
<accession>A0A2N9IWU2</accession>
<proteinExistence type="predicted"/>
<keyword evidence="2" id="KW-0812">Transmembrane</keyword>
<protein>
    <submittedName>
        <fullName evidence="3">Uncharacterized protein</fullName>
    </submittedName>
</protein>
<organism evidence="3">
    <name type="scientific">Fagus sylvatica</name>
    <name type="common">Beechnut</name>
    <dbReference type="NCBI Taxonomy" id="28930"/>
    <lineage>
        <taxon>Eukaryota</taxon>
        <taxon>Viridiplantae</taxon>
        <taxon>Streptophyta</taxon>
        <taxon>Embryophyta</taxon>
        <taxon>Tracheophyta</taxon>
        <taxon>Spermatophyta</taxon>
        <taxon>Magnoliopsida</taxon>
        <taxon>eudicotyledons</taxon>
        <taxon>Gunneridae</taxon>
        <taxon>Pentapetalae</taxon>
        <taxon>rosids</taxon>
        <taxon>fabids</taxon>
        <taxon>Fagales</taxon>
        <taxon>Fagaceae</taxon>
        <taxon>Fagus</taxon>
    </lineage>
</organism>
<feature type="compositionally biased region" description="Basic and acidic residues" evidence="1">
    <location>
        <begin position="190"/>
        <end position="204"/>
    </location>
</feature>
<evidence type="ECO:0000256" key="1">
    <source>
        <dbReference type="SAM" id="MobiDB-lite"/>
    </source>
</evidence>
<dbReference type="AlphaFoldDB" id="A0A2N9IWU2"/>
<keyword evidence="2" id="KW-0472">Membrane</keyword>
<keyword evidence="2" id="KW-1133">Transmembrane helix</keyword>